<evidence type="ECO:0000313" key="1">
    <source>
        <dbReference type="EMBL" id="CAB4149942.1"/>
    </source>
</evidence>
<accession>A0A6J5S7U3</accession>
<evidence type="ECO:0008006" key="5">
    <source>
        <dbReference type="Google" id="ProtNLM"/>
    </source>
</evidence>
<dbReference type="EMBL" id="LR798361">
    <property type="protein sequence ID" value="CAB5226572.1"/>
    <property type="molecule type" value="Genomic_DNA"/>
</dbReference>
<dbReference type="EMBL" id="LR796535">
    <property type="protein sequence ID" value="CAB4149942.1"/>
    <property type="molecule type" value="Genomic_DNA"/>
</dbReference>
<organism evidence="3">
    <name type="scientific">uncultured Caudovirales phage</name>
    <dbReference type="NCBI Taxonomy" id="2100421"/>
    <lineage>
        <taxon>Viruses</taxon>
        <taxon>Duplodnaviria</taxon>
        <taxon>Heunggongvirae</taxon>
        <taxon>Uroviricota</taxon>
        <taxon>Caudoviricetes</taxon>
        <taxon>Peduoviridae</taxon>
        <taxon>Maltschvirus</taxon>
        <taxon>Maltschvirus maltsch</taxon>
    </lineage>
</organism>
<dbReference type="Gene3D" id="1.10.530.10">
    <property type="match status" value="1"/>
</dbReference>
<dbReference type="SUPFAM" id="SSF53955">
    <property type="entry name" value="Lysozyme-like"/>
    <property type="match status" value="1"/>
</dbReference>
<sequence length="168" mass="18221">MSYLTIKIFAWVTIGLCPFVLLWDASKPPEGMSQVSAETAYATIPLGTLPVVVTPPVTTPATACAGALNLALSVGWPATETPTLMRVLKRESNCVSTAFNPRDTNGGSYGLMQINGFWCTPSAYWPQGWLQAKGILTTCDSLLDPKINLIAALAVWHNSKWKPWNLPK</sequence>
<evidence type="ECO:0000313" key="2">
    <source>
        <dbReference type="EMBL" id="CAB4180990.1"/>
    </source>
</evidence>
<name>A0A6J5S7U3_9CAUD</name>
<evidence type="ECO:0000313" key="3">
    <source>
        <dbReference type="EMBL" id="CAB4204598.1"/>
    </source>
</evidence>
<evidence type="ECO:0000313" key="4">
    <source>
        <dbReference type="EMBL" id="CAB5226572.1"/>
    </source>
</evidence>
<proteinExistence type="predicted"/>
<reference evidence="3" key="1">
    <citation type="submission" date="2020-05" db="EMBL/GenBank/DDBJ databases">
        <authorList>
            <person name="Chiriac C."/>
            <person name="Salcher M."/>
            <person name="Ghai R."/>
            <person name="Kavagutti S V."/>
        </authorList>
    </citation>
    <scope>NUCLEOTIDE SEQUENCE</scope>
</reference>
<protein>
    <recommendedName>
        <fullName evidence="5">Transglycosylase SLT domain-containing protein</fullName>
    </recommendedName>
</protein>
<dbReference type="EMBL" id="LR797347">
    <property type="protein sequence ID" value="CAB4204598.1"/>
    <property type="molecule type" value="Genomic_DNA"/>
</dbReference>
<dbReference type="EMBL" id="LR797005">
    <property type="protein sequence ID" value="CAB4180990.1"/>
    <property type="molecule type" value="Genomic_DNA"/>
</dbReference>
<gene>
    <name evidence="2" type="ORF">UFOVP1060_10</name>
    <name evidence="3" type="ORF">UFOVP1400_15</name>
    <name evidence="4" type="ORF">UFOVP1510_7</name>
    <name evidence="1" type="ORF">UFOVP561_8</name>
</gene>
<dbReference type="InterPro" id="IPR023346">
    <property type="entry name" value="Lysozyme-like_dom_sf"/>
</dbReference>